<dbReference type="SUPFAM" id="SSF111384">
    <property type="entry name" value="OmpH-like"/>
    <property type="match status" value="1"/>
</dbReference>
<dbReference type="InterPro" id="IPR024930">
    <property type="entry name" value="Skp_dom_sf"/>
</dbReference>
<evidence type="ECO:0000313" key="6">
    <source>
        <dbReference type="Proteomes" id="UP000256779"/>
    </source>
</evidence>
<dbReference type="RefSeq" id="WP_115866965.1">
    <property type="nucleotide sequence ID" value="NZ_QREG01000003.1"/>
</dbReference>
<evidence type="ECO:0000256" key="1">
    <source>
        <dbReference type="ARBA" id="ARBA00009091"/>
    </source>
</evidence>
<dbReference type="SMART" id="SM00935">
    <property type="entry name" value="OmpH"/>
    <property type="match status" value="1"/>
</dbReference>
<name>A0A3D9L8S9_MARFU</name>
<sequence>MKTKFLSVLVILIACTLSVSAQDNLKIGYTNADYVLSLLPEAKQIDAELKAYEKQLQNQIQAKYSDLQTKMTDYQNNAASWDDLIRSDKEQEIQALQQSVQEFSVKAENSMANKRNQLLKPVYEKIGNAIEAVAKENNYTHIFSAGTPGFDVLLYAREQDDVSNLILKKLGITPPAASAGE</sequence>
<evidence type="ECO:0000256" key="2">
    <source>
        <dbReference type="ARBA" id="ARBA00022729"/>
    </source>
</evidence>
<dbReference type="PANTHER" id="PTHR35089:SF1">
    <property type="entry name" value="CHAPERONE PROTEIN SKP"/>
    <property type="match status" value="1"/>
</dbReference>
<dbReference type="EMBL" id="QREG01000003">
    <property type="protein sequence ID" value="REE01686.1"/>
    <property type="molecule type" value="Genomic_DNA"/>
</dbReference>
<feature type="chain" id="PRO_5017789410" evidence="4">
    <location>
        <begin position="22"/>
        <end position="181"/>
    </location>
</feature>
<comment type="similarity">
    <text evidence="1">Belongs to the Skp family.</text>
</comment>
<dbReference type="InterPro" id="IPR005632">
    <property type="entry name" value="Chaperone_Skp"/>
</dbReference>
<accession>A0A3D9L8S9</accession>
<proteinExistence type="inferred from homology"/>
<dbReference type="GO" id="GO:0005829">
    <property type="term" value="C:cytosol"/>
    <property type="evidence" value="ECO:0007669"/>
    <property type="project" value="TreeGrafter"/>
</dbReference>
<dbReference type="Gene3D" id="3.30.910.20">
    <property type="entry name" value="Skp domain"/>
    <property type="match status" value="1"/>
</dbReference>
<organism evidence="5 6">
    <name type="scientific">Marinoscillum furvescens DSM 4134</name>
    <dbReference type="NCBI Taxonomy" id="1122208"/>
    <lineage>
        <taxon>Bacteria</taxon>
        <taxon>Pseudomonadati</taxon>
        <taxon>Bacteroidota</taxon>
        <taxon>Cytophagia</taxon>
        <taxon>Cytophagales</taxon>
        <taxon>Reichenbachiellaceae</taxon>
        <taxon>Marinoscillum</taxon>
    </lineage>
</organism>
<keyword evidence="3" id="KW-0175">Coiled coil</keyword>
<protein>
    <submittedName>
        <fullName evidence="5">Periplasmic chaperone for outer membrane proteins Skp</fullName>
    </submittedName>
</protein>
<gene>
    <name evidence="5" type="ORF">C7460_103203</name>
</gene>
<dbReference type="PROSITE" id="PS51257">
    <property type="entry name" value="PROKAR_LIPOPROTEIN"/>
    <property type="match status" value="1"/>
</dbReference>
<feature type="signal peptide" evidence="4">
    <location>
        <begin position="1"/>
        <end position="21"/>
    </location>
</feature>
<evidence type="ECO:0000313" key="5">
    <source>
        <dbReference type="EMBL" id="REE01686.1"/>
    </source>
</evidence>
<dbReference type="AlphaFoldDB" id="A0A3D9L8S9"/>
<keyword evidence="6" id="KW-1185">Reference proteome</keyword>
<dbReference type="GO" id="GO:0051082">
    <property type="term" value="F:unfolded protein binding"/>
    <property type="evidence" value="ECO:0007669"/>
    <property type="project" value="InterPro"/>
</dbReference>
<dbReference type="GO" id="GO:0050821">
    <property type="term" value="P:protein stabilization"/>
    <property type="evidence" value="ECO:0007669"/>
    <property type="project" value="TreeGrafter"/>
</dbReference>
<dbReference type="Pfam" id="PF03938">
    <property type="entry name" value="OmpH"/>
    <property type="match status" value="1"/>
</dbReference>
<evidence type="ECO:0000256" key="4">
    <source>
        <dbReference type="SAM" id="SignalP"/>
    </source>
</evidence>
<dbReference type="Proteomes" id="UP000256779">
    <property type="component" value="Unassembled WGS sequence"/>
</dbReference>
<evidence type="ECO:0000256" key="3">
    <source>
        <dbReference type="SAM" id="Coils"/>
    </source>
</evidence>
<feature type="coiled-coil region" evidence="3">
    <location>
        <begin position="42"/>
        <end position="106"/>
    </location>
</feature>
<dbReference type="PANTHER" id="PTHR35089">
    <property type="entry name" value="CHAPERONE PROTEIN SKP"/>
    <property type="match status" value="1"/>
</dbReference>
<reference evidence="5 6" key="1">
    <citation type="submission" date="2018-07" db="EMBL/GenBank/DDBJ databases">
        <title>Genomic Encyclopedia of Type Strains, Phase IV (KMG-IV): sequencing the most valuable type-strain genomes for metagenomic binning, comparative biology and taxonomic classification.</title>
        <authorList>
            <person name="Goeker M."/>
        </authorList>
    </citation>
    <scope>NUCLEOTIDE SEQUENCE [LARGE SCALE GENOMIC DNA]</scope>
    <source>
        <strain evidence="5 6">DSM 4134</strain>
    </source>
</reference>
<comment type="caution">
    <text evidence="5">The sequence shown here is derived from an EMBL/GenBank/DDBJ whole genome shotgun (WGS) entry which is preliminary data.</text>
</comment>
<keyword evidence="2 4" id="KW-0732">Signal</keyword>
<dbReference type="OrthoDB" id="1493480at2"/>